<organism evidence="3 4">
    <name type="scientific">Roseibaca calidilacus</name>
    <dbReference type="NCBI Taxonomy" id="1666912"/>
    <lineage>
        <taxon>Bacteria</taxon>
        <taxon>Pseudomonadati</taxon>
        <taxon>Pseudomonadota</taxon>
        <taxon>Alphaproteobacteria</taxon>
        <taxon>Rhodobacterales</taxon>
        <taxon>Paracoccaceae</taxon>
        <taxon>Roseinatronobacter</taxon>
    </lineage>
</organism>
<reference evidence="2 5" key="2">
    <citation type="submission" date="2016-01" db="EMBL/GenBank/DDBJ databases">
        <authorList>
            <person name="Varghese N."/>
        </authorList>
    </citation>
    <scope>NUCLEOTIDE SEQUENCE [LARGE SCALE GENOMIC DNA]</scope>
    <source>
        <strain evidence="2 5">HL-91</strain>
    </source>
</reference>
<evidence type="ECO:0000313" key="4">
    <source>
        <dbReference type="Proteomes" id="UP000050413"/>
    </source>
</evidence>
<evidence type="ECO:0000313" key="3">
    <source>
        <dbReference type="EMBL" id="KPP95574.1"/>
    </source>
</evidence>
<gene>
    <name evidence="2" type="ORF">Ga0058931_2146</name>
    <name evidence="3" type="ORF">HLUCCA05_02635</name>
</gene>
<feature type="compositionally biased region" description="Polar residues" evidence="1">
    <location>
        <begin position="143"/>
        <end position="153"/>
    </location>
</feature>
<accession>A0A0P7Z1M8</accession>
<evidence type="ECO:0000256" key="1">
    <source>
        <dbReference type="SAM" id="MobiDB-lite"/>
    </source>
</evidence>
<dbReference type="Proteomes" id="UP000050413">
    <property type="component" value="Unassembled WGS sequence"/>
</dbReference>
<dbReference type="EMBL" id="LJSG01000002">
    <property type="protein sequence ID" value="KPP95574.1"/>
    <property type="molecule type" value="Genomic_DNA"/>
</dbReference>
<dbReference type="EMBL" id="FBYC01000004">
    <property type="protein sequence ID" value="CUX82067.1"/>
    <property type="molecule type" value="Genomic_DNA"/>
</dbReference>
<dbReference type="Proteomes" id="UP000182045">
    <property type="component" value="Unassembled WGS sequence"/>
</dbReference>
<evidence type="ECO:0000313" key="2">
    <source>
        <dbReference type="EMBL" id="CUX82067.1"/>
    </source>
</evidence>
<feature type="compositionally biased region" description="Pro residues" evidence="1">
    <location>
        <begin position="84"/>
        <end position="95"/>
    </location>
</feature>
<reference evidence="3 4" key="1">
    <citation type="submission" date="2015-09" db="EMBL/GenBank/DDBJ databases">
        <title>Identification and resolution of microdiversity through metagenomic sequencing of parallel consortia.</title>
        <authorList>
            <person name="Nelson W.C."/>
            <person name="Romine M.F."/>
            <person name="Lindemann S.R."/>
        </authorList>
    </citation>
    <scope>NUCLEOTIDE SEQUENCE [LARGE SCALE GENOMIC DNA]</scope>
    <source>
        <strain evidence="3">HL-91</strain>
    </source>
</reference>
<dbReference type="AlphaFoldDB" id="A0A0P7Z1M8"/>
<evidence type="ECO:0000313" key="5">
    <source>
        <dbReference type="Proteomes" id="UP000182045"/>
    </source>
</evidence>
<feature type="region of interest" description="Disordered" evidence="1">
    <location>
        <begin position="57"/>
        <end position="164"/>
    </location>
</feature>
<dbReference type="STRING" id="1666912.Ga0058931_2146"/>
<dbReference type="RefSeq" id="WP_072246327.1">
    <property type="nucleotide sequence ID" value="NZ_FBYC01000004.1"/>
</dbReference>
<proteinExistence type="predicted"/>
<sequence length="164" mass="17420">MTQTAKGWIDRLAKACSPLTAEKTADMLADLPGQELDKRARLGLRIALLEHLLHAKPAAVKPVVQEPAPQPDPEPEIIDEAPAAPEPVPEEPTLPEPSEEPVPDPTPPPAPKKKRKETKFSAVSLDDAASLLSAFGGGDDSPQAESDTPQTQPLVDPPLTNAKD</sequence>
<keyword evidence="5" id="KW-1185">Reference proteome</keyword>
<comment type="caution">
    <text evidence="3">The sequence shown here is derived from an EMBL/GenBank/DDBJ whole genome shotgun (WGS) entry which is preliminary data.</text>
</comment>
<protein>
    <submittedName>
        <fullName evidence="3">Procyclic acidic repetitive protein (PARP)</fullName>
    </submittedName>
</protein>
<name>A0A0P7Z1M8_9RHOB</name>